<dbReference type="STRING" id="28136.SAMN02745202_02471"/>
<reference evidence="3 4" key="1">
    <citation type="submission" date="2017-02" db="EMBL/GenBank/DDBJ databases">
        <authorList>
            <person name="Peterson S.W."/>
        </authorList>
    </citation>
    <scope>NUCLEOTIDE SEQUENCE [LARGE SCALE GENOMIC DNA]</scope>
    <source>
        <strain evidence="3 4">ATCC 43324</strain>
    </source>
</reference>
<evidence type="ECO:0000256" key="2">
    <source>
        <dbReference type="SAM" id="Phobius"/>
    </source>
</evidence>
<keyword evidence="2" id="KW-1133">Transmembrane helix</keyword>
<feature type="region of interest" description="Disordered" evidence="1">
    <location>
        <begin position="36"/>
        <end position="68"/>
    </location>
</feature>
<feature type="transmembrane region" description="Helical" evidence="2">
    <location>
        <begin position="127"/>
        <end position="147"/>
    </location>
</feature>
<evidence type="ECO:0000313" key="4">
    <source>
        <dbReference type="Proteomes" id="UP000190065"/>
    </source>
</evidence>
<name>A0A1T4RX49_9BACT</name>
<organism evidence="3 4">
    <name type="scientific">Segatella oulorum</name>
    <dbReference type="NCBI Taxonomy" id="28136"/>
    <lineage>
        <taxon>Bacteria</taxon>
        <taxon>Pseudomonadati</taxon>
        <taxon>Bacteroidota</taxon>
        <taxon>Bacteroidia</taxon>
        <taxon>Bacteroidales</taxon>
        <taxon>Prevotellaceae</taxon>
        <taxon>Segatella</taxon>
    </lineage>
</organism>
<proteinExistence type="predicted"/>
<keyword evidence="2" id="KW-0812">Transmembrane</keyword>
<keyword evidence="2" id="KW-0472">Membrane</keyword>
<dbReference type="Proteomes" id="UP000190065">
    <property type="component" value="Unassembled WGS sequence"/>
</dbReference>
<evidence type="ECO:0000256" key="1">
    <source>
        <dbReference type="SAM" id="MobiDB-lite"/>
    </source>
</evidence>
<sequence length="223" mass="25992">MSEKTLTEGSFFQAHEETKKTLALLSQKLEKLEQLAAQVQNRQPDKSNEPGNHAVASDKEAAAKEAKKRKQQEEYMHQFWEKMAQTMNNALQPITKQLTDLQTKFVEAAKPREIIKHYRVQWVESRGVLTIIALVLFLFSAICWRFTAQYQAQENIAYRNIFRVARAYHGASANDLQFLRTVFLEQGHDKERTQLLDHADRYEAQWNALQDSLIRVRENSKIK</sequence>
<accession>A0A1T4RX49</accession>
<gene>
    <name evidence="3" type="ORF">SAMN02745202_02471</name>
</gene>
<protein>
    <submittedName>
        <fullName evidence="3">Uncharacterized protein</fullName>
    </submittedName>
</protein>
<evidence type="ECO:0000313" key="3">
    <source>
        <dbReference type="EMBL" id="SKA20532.1"/>
    </source>
</evidence>
<feature type="compositionally biased region" description="Basic and acidic residues" evidence="1">
    <location>
        <begin position="56"/>
        <end position="68"/>
    </location>
</feature>
<dbReference type="EMBL" id="FUXK01000042">
    <property type="protein sequence ID" value="SKA20532.1"/>
    <property type="molecule type" value="Genomic_DNA"/>
</dbReference>
<dbReference type="AlphaFoldDB" id="A0A1T4RX49"/>
<dbReference type="RefSeq" id="WP_025071159.1">
    <property type="nucleotide sequence ID" value="NZ_FUXK01000042.1"/>
</dbReference>